<reference evidence="5" key="1">
    <citation type="submission" date="2025-08" db="UniProtKB">
        <authorList>
            <consortium name="RefSeq"/>
        </authorList>
    </citation>
    <scope>IDENTIFICATION</scope>
</reference>
<dbReference type="RefSeq" id="XP_012940679.1">
    <property type="nucleotide sequence ID" value="XM_013085225.2"/>
</dbReference>
<sequence>MYGRQSTSMLGSVLYVILLTSCFEVVSADRHCEKVDACSCRYKDSGGLVTMRTLASRDGTPRFLDVLALDNKLYSYNPCVNFDENACHESAICQQGTGHNSTAVSIADQAQVVFGYDGHNVQVSYINTTGVTKIAIVSYVCVEHLTQPRFTAYGKNDSSPGSNYLFQLESMCACENACLPDESEGLSAGSVLLIVFFVLLFVYLVLGTIHGKVSRNATGLEMLPNYEFWTGLPGMIREGIVCVVQCACCRPSKKTYDEV</sequence>
<feature type="chain" id="PRO_5045470758" evidence="3">
    <location>
        <begin position="29"/>
        <end position="259"/>
    </location>
</feature>
<dbReference type="PANTHER" id="PTHR15071:SF0">
    <property type="entry name" value="MANNOSE 6-PHOSPHATE RECEPTOR-LIKE PROTEIN 1"/>
    <property type="match status" value="1"/>
</dbReference>
<name>A0ABM1A4H5_APLCA</name>
<dbReference type="Gene3D" id="2.70.130.10">
    <property type="entry name" value="Mannose-6-phosphate receptor binding domain"/>
    <property type="match status" value="1"/>
</dbReference>
<keyword evidence="2" id="KW-0812">Transmembrane</keyword>
<dbReference type="InterPro" id="IPR028927">
    <property type="entry name" value="Man-6-P_rcpt"/>
</dbReference>
<dbReference type="PANTHER" id="PTHR15071">
    <property type="entry name" value="MANNOSE-6-PHOSPHATE RECEPTOR FAMILY MEMBER"/>
    <property type="match status" value="1"/>
</dbReference>
<evidence type="ECO:0000256" key="3">
    <source>
        <dbReference type="SAM" id="SignalP"/>
    </source>
</evidence>
<accession>A0ABM1A4H5</accession>
<evidence type="ECO:0000256" key="2">
    <source>
        <dbReference type="SAM" id="Phobius"/>
    </source>
</evidence>
<feature type="signal peptide" evidence="3">
    <location>
        <begin position="1"/>
        <end position="28"/>
    </location>
</feature>
<evidence type="ECO:0000313" key="4">
    <source>
        <dbReference type="Proteomes" id="UP000694888"/>
    </source>
</evidence>
<keyword evidence="1" id="KW-0325">Glycoprotein</keyword>
<dbReference type="GeneID" id="101852490"/>
<dbReference type="SUPFAM" id="SSF50911">
    <property type="entry name" value="Mannose 6-phosphate receptor domain"/>
    <property type="match status" value="1"/>
</dbReference>
<dbReference type="Pfam" id="PF02157">
    <property type="entry name" value="Man-6-P_recep"/>
    <property type="match status" value="1"/>
</dbReference>
<dbReference type="InterPro" id="IPR009011">
    <property type="entry name" value="Man6P_isomerase_rcpt-bd_dom_sf"/>
</dbReference>
<dbReference type="PROSITE" id="PS51257">
    <property type="entry name" value="PROKAR_LIPOPROTEIN"/>
    <property type="match status" value="1"/>
</dbReference>
<organism evidence="4 5">
    <name type="scientific">Aplysia californica</name>
    <name type="common">California sea hare</name>
    <dbReference type="NCBI Taxonomy" id="6500"/>
    <lineage>
        <taxon>Eukaryota</taxon>
        <taxon>Metazoa</taxon>
        <taxon>Spiralia</taxon>
        <taxon>Lophotrochozoa</taxon>
        <taxon>Mollusca</taxon>
        <taxon>Gastropoda</taxon>
        <taxon>Heterobranchia</taxon>
        <taxon>Euthyneura</taxon>
        <taxon>Tectipleura</taxon>
        <taxon>Aplysiida</taxon>
        <taxon>Aplysioidea</taxon>
        <taxon>Aplysiidae</taxon>
        <taxon>Aplysia</taxon>
    </lineage>
</organism>
<keyword evidence="2" id="KW-1133">Transmembrane helix</keyword>
<dbReference type="Proteomes" id="UP000694888">
    <property type="component" value="Unplaced"/>
</dbReference>
<keyword evidence="4" id="KW-1185">Reference proteome</keyword>
<evidence type="ECO:0000256" key="1">
    <source>
        <dbReference type="ARBA" id="ARBA00023180"/>
    </source>
</evidence>
<protein>
    <submittedName>
        <fullName evidence="5">Uncharacterized protein LOC101852490</fullName>
    </submittedName>
</protein>
<feature type="transmembrane region" description="Helical" evidence="2">
    <location>
        <begin position="186"/>
        <end position="206"/>
    </location>
</feature>
<gene>
    <name evidence="5" type="primary">LOC101852490</name>
</gene>
<evidence type="ECO:0000313" key="5">
    <source>
        <dbReference type="RefSeq" id="XP_012940679.1"/>
    </source>
</evidence>
<keyword evidence="2" id="KW-0472">Membrane</keyword>
<keyword evidence="3" id="KW-0732">Signal</keyword>
<proteinExistence type="predicted"/>